<reference evidence="3 5" key="3">
    <citation type="submission" date="2024-06" db="EMBL/GenBank/DDBJ databases">
        <title>Halorubrum miltondacostae sp. nov., a potential PHA producer isolated from an inland solar saltern in Rio Maior, Portugal.</title>
        <authorList>
            <person name="Albuquerque L."/>
            <person name="Viver T."/>
            <person name="Barroso C."/>
            <person name="Claudino R."/>
            <person name="Galvan M."/>
            <person name="Simoes G."/>
            <person name="Lobo Da Cunha A."/>
            <person name="Egas C."/>
        </authorList>
    </citation>
    <scope>NUCLEOTIDE SEQUENCE [LARGE SCALE GENOMIC DNA]</scope>
    <source>
        <strain evidence="3 5">DSM 18646</strain>
    </source>
</reference>
<dbReference type="AlphaFoldDB" id="A0AAV3SPI6"/>
<dbReference type="RefSeq" id="WP_343776690.1">
    <property type="nucleotide sequence ID" value="NZ_BAAADQ010000002.1"/>
</dbReference>
<reference evidence="2" key="2">
    <citation type="submission" date="2023-12" db="EMBL/GenBank/DDBJ databases">
        <authorList>
            <person name="Sun Q."/>
            <person name="Inoue M."/>
        </authorList>
    </citation>
    <scope>NUCLEOTIDE SEQUENCE</scope>
    <source>
        <strain evidence="2">JCM 14265</strain>
    </source>
</reference>
<evidence type="ECO:0000259" key="1">
    <source>
        <dbReference type="Pfam" id="PF18545"/>
    </source>
</evidence>
<dbReference type="EMBL" id="BAAADQ010000002">
    <property type="protein sequence ID" value="GAA0534685.1"/>
    <property type="molecule type" value="Genomic_DNA"/>
</dbReference>
<dbReference type="Pfam" id="PF18545">
    <property type="entry name" value="HalOD1"/>
    <property type="match status" value="1"/>
</dbReference>
<protein>
    <submittedName>
        <fullName evidence="3">HalOD1 output domain-containing protein</fullName>
    </submittedName>
</protein>
<organism evidence="2 4">
    <name type="scientific">Halorubrum ejinorense</name>
    <dbReference type="NCBI Taxonomy" id="425309"/>
    <lineage>
        <taxon>Archaea</taxon>
        <taxon>Methanobacteriati</taxon>
        <taxon>Methanobacteriota</taxon>
        <taxon>Stenosarchaea group</taxon>
        <taxon>Halobacteria</taxon>
        <taxon>Halobacteriales</taxon>
        <taxon>Haloferacaceae</taxon>
        <taxon>Halorubrum</taxon>
    </lineage>
</organism>
<reference evidence="2" key="1">
    <citation type="journal article" date="2014" name="Int. J. Syst. Evol. Microbiol.">
        <title>Complete genome sequence of Corynebacterium casei LMG S-19264T (=DSM 44701T), isolated from a smear-ripened cheese.</title>
        <authorList>
            <consortium name="US DOE Joint Genome Institute (JGI-PGF)"/>
            <person name="Walter F."/>
            <person name="Albersmeier A."/>
            <person name="Kalinowski J."/>
            <person name="Ruckert C."/>
        </authorList>
    </citation>
    <scope>NUCLEOTIDE SEQUENCE</scope>
    <source>
        <strain evidence="2">JCM 14265</strain>
    </source>
</reference>
<evidence type="ECO:0000313" key="2">
    <source>
        <dbReference type="EMBL" id="GAA0534685.1"/>
    </source>
</evidence>
<gene>
    <name evidence="3" type="ORF">ABNG02_08645</name>
    <name evidence="2" type="ORF">GCM10008994_06990</name>
</gene>
<dbReference type="InterPro" id="IPR040624">
    <property type="entry name" value="HalOD1"/>
</dbReference>
<proteinExistence type="predicted"/>
<dbReference type="Proteomes" id="UP001567571">
    <property type="component" value="Unassembled WGS sequence"/>
</dbReference>
<evidence type="ECO:0000313" key="4">
    <source>
        <dbReference type="Proteomes" id="UP001501425"/>
    </source>
</evidence>
<dbReference type="Proteomes" id="UP001501425">
    <property type="component" value="Unassembled WGS sequence"/>
</dbReference>
<accession>A0AAV3SPI6</accession>
<name>A0AAV3SPI6_9EURY</name>
<feature type="domain" description="Halobacterial output" evidence="1">
    <location>
        <begin position="5"/>
        <end position="70"/>
    </location>
</feature>
<evidence type="ECO:0000313" key="3">
    <source>
        <dbReference type="EMBL" id="MEZ3167390.1"/>
    </source>
</evidence>
<evidence type="ECO:0000313" key="5">
    <source>
        <dbReference type="Proteomes" id="UP001567571"/>
    </source>
</evidence>
<keyword evidence="5" id="KW-1185">Reference proteome</keyword>
<comment type="caution">
    <text evidence="2">The sequence shown here is derived from an EMBL/GenBank/DDBJ whole genome shotgun (WGS) entry which is preliminary data.</text>
</comment>
<dbReference type="EMBL" id="JBEDNW010000004">
    <property type="protein sequence ID" value="MEZ3167390.1"/>
    <property type="molecule type" value="Genomic_DNA"/>
</dbReference>
<sequence length="78" mass="8777">MTQALIEEVARALADVESVEPHELDVSIEDHVSTDAIRDLVSHDSDSWRLRFETPNHVVEVTGTEQILVDGEQVRSPR</sequence>